<dbReference type="RefSeq" id="WP_090086895.1">
    <property type="nucleotide sequence ID" value="NZ_FOMR01000012.1"/>
</dbReference>
<protein>
    <recommendedName>
        <fullName evidence="2">protein-tyrosine-phosphatase</fullName>
        <ecNumber evidence="2">3.1.3.48</ecNumber>
    </recommendedName>
</protein>
<dbReference type="GO" id="GO:0004725">
    <property type="term" value="F:protein tyrosine phosphatase activity"/>
    <property type="evidence" value="ECO:0007669"/>
    <property type="project" value="UniProtKB-EC"/>
</dbReference>
<feature type="domain" description="Phosphotyrosine protein phosphatase I" evidence="7">
    <location>
        <begin position="2"/>
        <end position="149"/>
    </location>
</feature>
<dbReference type="PRINTS" id="PR00719">
    <property type="entry name" value="LMWPTPASE"/>
</dbReference>
<evidence type="ECO:0000313" key="9">
    <source>
        <dbReference type="Proteomes" id="UP000199474"/>
    </source>
</evidence>
<keyword evidence="3" id="KW-0378">Hydrolase</keyword>
<comment type="catalytic activity">
    <reaction evidence="5">
        <text>O-phospho-L-tyrosyl-[protein] + H2O = L-tyrosyl-[protein] + phosphate</text>
        <dbReference type="Rhea" id="RHEA:10684"/>
        <dbReference type="Rhea" id="RHEA-COMP:10136"/>
        <dbReference type="Rhea" id="RHEA-COMP:20101"/>
        <dbReference type="ChEBI" id="CHEBI:15377"/>
        <dbReference type="ChEBI" id="CHEBI:43474"/>
        <dbReference type="ChEBI" id="CHEBI:46858"/>
        <dbReference type="ChEBI" id="CHEBI:61978"/>
        <dbReference type="EC" id="3.1.3.48"/>
    </reaction>
</comment>
<dbReference type="InterPro" id="IPR017867">
    <property type="entry name" value="Tyr_phospatase_low_mol_wt"/>
</dbReference>
<organism evidence="8 9">
    <name type="scientific">Lentibacillus persicus</name>
    <dbReference type="NCBI Taxonomy" id="640948"/>
    <lineage>
        <taxon>Bacteria</taxon>
        <taxon>Bacillati</taxon>
        <taxon>Bacillota</taxon>
        <taxon>Bacilli</taxon>
        <taxon>Bacillales</taxon>
        <taxon>Bacillaceae</taxon>
        <taxon>Lentibacillus</taxon>
    </lineage>
</organism>
<name>A0A1I1ZEE7_9BACI</name>
<dbReference type="InterPro" id="IPR050438">
    <property type="entry name" value="LMW_PTPase"/>
</dbReference>
<dbReference type="InterPro" id="IPR023485">
    <property type="entry name" value="Ptyr_pPase"/>
</dbReference>
<dbReference type="FunFam" id="3.40.50.2300:FF:000113">
    <property type="entry name" value="Low molecular weight protein-tyrosine-phosphatase"/>
    <property type="match status" value="1"/>
</dbReference>
<dbReference type="PANTHER" id="PTHR11717">
    <property type="entry name" value="LOW MOLECULAR WEIGHT PROTEIN TYROSINE PHOSPHATASE"/>
    <property type="match status" value="1"/>
</dbReference>
<evidence type="ECO:0000256" key="6">
    <source>
        <dbReference type="PIRSR" id="PIRSR617867-1"/>
    </source>
</evidence>
<evidence type="ECO:0000313" key="8">
    <source>
        <dbReference type="EMBL" id="SFE30121.1"/>
    </source>
</evidence>
<feature type="active site" description="Proton donor" evidence="6">
    <location>
        <position position="125"/>
    </location>
</feature>
<dbReference type="SUPFAM" id="SSF52788">
    <property type="entry name" value="Phosphotyrosine protein phosphatases I"/>
    <property type="match status" value="1"/>
</dbReference>
<evidence type="ECO:0000256" key="1">
    <source>
        <dbReference type="ARBA" id="ARBA00011063"/>
    </source>
</evidence>
<dbReference type="Pfam" id="PF01451">
    <property type="entry name" value="LMWPc"/>
    <property type="match status" value="1"/>
</dbReference>
<dbReference type="SMART" id="SM00226">
    <property type="entry name" value="LMWPc"/>
    <property type="match status" value="1"/>
</dbReference>
<dbReference type="PANTHER" id="PTHR11717:SF7">
    <property type="entry name" value="LOW MOLECULAR WEIGHT PHOSPHOTYROSINE PROTEIN PHOSPHATASE"/>
    <property type="match status" value="1"/>
</dbReference>
<dbReference type="InterPro" id="IPR036196">
    <property type="entry name" value="Ptyr_pPase_sf"/>
</dbReference>
<accession>A0A1I1ZEE7</accession>
<reference evidence="9" key="1">
    <citation type="submission" date="2016-10" db="EMBL/GenBank/DDBJ databases">
        <authorList>
            <person name="Varghese N."/>
            <person name="Submissions S."/>
        </authorList>
    </citation>
    <scope>NUCLEOTIDE SEQUENCE [LARGE SCALE GENOMIC DNA]</scope>
    <source>
        <strain evidence="9">DSM 22530</strain>
    </source>
</reference>
<keyword evidence="4" id="KW-0904">Protein phosphatase</keyword>
<dbReference type="AlphaFoldDB" id="A0A1I1ZEE7"/>
<dbReference type="EMBL" id="FOMR01000012">
    <property type="protein sequence ID" value="SFE30121.1"/>
    <property type="molecule type" value="Genomic_DNA"/>
</dbReference>
<gene>
    <name evidence="8" type="ORF">SAMN05216238_11266</name>
</gene>
<feature type="active site" description="Nucleophile" evidence="6">
    <location>
        <position position="8"/>
    </location>
</feature>
<evidence type="ECO:0000259" key="7">
    <source>
        <dbReference type="SMART" id="SM00226"/>
    </source>
</evidence>
<evidence type="ECO:0000256" key="5">
    <source>
        <dbReference type="ARBA" id="ARBA00051722"/>
    </source>
</evidence>
<evidence type="ECO:0000256" key="2">
    <source>
        <dbReference type="ARBA" id="ARBA00013064"/>
    </source>
</evidence>
<comment type="similarity">
    <text evidence="1">Belongs to the low molecular weight phosphotyrosine protein phosphatase family.</text>
</comment>
<feature type="active site" evidence="6">
    <location>
        <position position="14"/>
    </location>
</feature>
<dbReference type="OrthoDB" id="9784339at2"/>
<evidence type="ECO:0000256" key="4">
    <source>
        <dbReference type="ARBA" id="ARBA00022912"/>
    </source>
</evidence>
<dbReference type="STRING" id="640948.SAMN05216238_11266"/>
<proteinExistence type="inferred from homology"/>
<dbReference type="Gene3D" id="3.40.50.2300">
    <property type="match status" value="1"/>
</dbReference>
<keyword evidence="9" id="KW-1185">Reference proteome</keyword>
<dbReference type="EC" id="3.1.3.48" evidence="2"/>
<dbReference type="CDD" id="cd16343">
    <property type="entry name" value="LMWPTP"/>
    <property type="match status" value="1"/>
</dbReference>
<evidence type="ECO:0000256" key="3">
    <source>
        <dbReference type="ARBA" id="ARBA00022801"/>
    </source>
</evidence>
<dbReference type="Proteomes" id="UP000199474">
    <property type="component" value="Unassembled WGS sequence"/>
</dbReference>
<sequence>MIRVLFVCLGNICRSPMAEAIFRDLTEKEKLSGKIEADSAGIGHWHVGESPHEGTRNLLDRQQISYEGMEARQIDVRDFRDFNYLIAMDDDNIGAIRGLSDKHEEVTVAKLMDFVDEAEESSVPDPYFTGNFDYTYELVSKGCSALLNHIRNENNI</sequence>